<dbReference type="RefSeq" id="WP_133233722.1">
    <property type="nucleotide sequence ID" value="NZ_SMRT01000015.1"/>
</dbReference>
<evidence type="ECO:0000256" key="1">
    <source>
        <dbReference type="SAM" id="Phobius"/>
    </source>
</evidence>
<evidence type="ECO:0000313" key="3">
    <source>
        <dbReference type="Proteomes" id="UP000295636"/>
    </source>
</evidence>
<keyword evidence="1" id="KW-0472">Membrane</keyword>
<protein>
    <submittedName>
        <fullName evidence="2">Uncharacterized protein</fullName>
    </submittedName>
</protein>
<comment type="caution">
    <text evidence="2">The sequence shown here is derived from an EMBL/GenBank/DDBJ whole genome shotgun (WGS) entry which is preliminary data.</text>
</comment>
<keyword evidence="1" id="KW-1133">Transmembrane helix</keyword>
<sequence length="76" mass="9172">MNSLFLVAFAFLLLMNLFFDVKRLRKQYKTIKRLYIVIYTLTCGMFICVLMDIKIPMPTRYFIDHISPWVFSLVNR</sequence>
<dbReference type="AlphaFoldDB" id="A0A4R5KF08"/>
<dbReference type="Proteomes" id="UP000295636">
    <property type="component" value="Unassembled WGS sequence"/>
</dbReference>
<proteinExistence type="predicted"/>
<dbReference type="OrthoDB" id="2658073at2"/>
<evidence type="ECO:0000313" key="2">
    <source>
        <dbReference type="EMBL" id="TDF93863.1"/>
    </source>
</evidence>
<accession>A0A4R5KF08</accession>
<dbReference type="EMBL" id="SMRT01000015">
    <property type="protein sequence ID" value="TDF93863.1"/>
    <property type="molecule type" value="Genomic_DNA"/>
</dbReference>
<keyword evidence="1" id="KW-0812">Transmembrane</keyword>
<reference evidence="2 3" key="1">
    <citation type="submission" date="2019-03" db="EMBL/GenBank/DDBJ databases">
        <title>This is whole genome sequence of Paenibacillus sp MS74 strain.</title>
        <authorList>
            <person name="Trinh H.N."/>
        </authorList>
    </citation>
    <scope>NUCLEOTIDE SEQUENCE [LARGE SCALE GENOMIC DNA]</scope>
    <source>
        <strain evidence="2 3">MS74</strain>
    </source>
</reference>
<keyword evidence="3" id="KW-1185">Reference proteome</keyword>
<organism evidence="2 3">
    <name type="scientific">Paenibacillus piri</name>
    <dbReference type="NCBI Taxonomy" id="2547395"/>
    <lineage>
        <taxon>Bacteria</taxon>
        <taxon>Bacillati</taxon>
        <taxon>Bacillota</taxon>
        <taxon>Bacilli</taxon>
        <taxon>Bacillales</taxon>
        <taxon>Paenibacillaceae</taxon>
        <taxon>Paenibacillus</taxon>
    </lineage>
</organism>
<name>A0A4R5KF08_9BACL</name>
<feature type="transmembrane region" description="Helical" evidence="1">
    <location>
        <begin position="34"/>
        <end position="53"/>
    </location>
</feature>
<gene>
    <name evidence="2" type="ORF">E1757_26130</name>
</gene>